<feature type="domain" description="HhH-GPD" evidence="15">
    <location>
        <begin position="48"/>
        <end position="199"/>
    </location>
</feature>
<dbReference type="InterPro" id="IPR003651">
    <property type="entry name" value="Endonuclease3_FeS-loop_motif"/>
</dbReference>
<evidence type="ECO:0000256" key="14">
    <source>
        <dbReference type="RuleBase" id="RU365096"/>
    </source>
</evidence>
<dbReference type="Proteomes" id="UP000276443">
    <property type="component" value="Unassembled WGS sequence"/>
</dbReference>
<dbReference type="GO" id="GO:0006298">
    <property type="term" value="P:mismatch repair"/>
    <property type="evidence" value="ECO:0007669"/>
    <property type="project" value="TreeGrafter"/>
</dbReference>
<dbReference type="InterPro" id="IPR011257">
    <property type="entry name" value="DNA_glycosylase"/>
</dbReference>
<dbReference type="GO" id="GO:0035485">
    <property type="term" value="F:adenine/guanine mispair binding"/>
    <property type="evidence" value="ECO:0007669"/>
    <property type="project" value="TreeGrafter"/>
</dbReference>
<comment type="catalytic activity">
    <reaction evidence="1 14">
        <text>Hydrolyzes free adenine bases from 7,8-dihydro-8-oxoguanine:adenine mismatched double-stranded DNA, leaving an apurinic site.</text>
        <dbReference type="EC" id="3.2.2.31"/>
    </reaction>
</comment>
<evidence type="ECO:0000313" key="17">
    <source>
        <dbReference type="Proteomes" id="UP000276443"/>
    </source>
</evidence>
<dbReference type="Gene3D" id="1.10.340.30">
    <property type="entry name" value="Hypothetical protein, domain 2"/>
    <property type="match status" value="1"/>
</dbReference>
<evidence type="ECO:0000256" key="1">
    <source>
        <dbReference type="ARBA" id="ARBA00000843"/>
    </source>
</evidence>
<reference evidence="16 17" key="1">
    <citation type="submission" date="2018-11" db="EMBL/GenBank/DDBJ databases">
        <title>Genomic Encyclopedia of Type Strains, Phase IV (KMG-IV): sequencing the most valuable type-strain genomes for metagenomic binning, comparative biology and taxonomic classification.</title>
        <authorList>
            <person name="Goeker M."/>
        </authorList>
    </citation>
    <scope>NUCLEOTIDE SEQUENCE [LARGE SCALE GENOMIC DNA]</scope>
    <source>
        <strain evidence="16 17">DSM 18090</strain>
    </source>
</reference>
<dbReference type="EMBL" id="RKRF01000012">
    <property type="protein sequence ID" value="RPF50546.1"/>
    <property type="molecule type" value="Genomic_DNA"/>
</dbReference>
<comment type="caution">
    <text evidence="16">The sequence shown here is derived from an EMBL/GenBank/DDBJ whole genome shotgun (WGS) entry which is preliminary data.</text>
</comment>
<evidence type="ECO:0000313" key="16">
    <source>
        <dbReference type="EMBL" id="RPF50546.1"/>
    </source>
</evidence>
<dbReference type="Pfam" id="PF10576">
    <property type="entry name" value="EndIII_4Fe-2S"/>
    <property type="match status" value="1"/>
</dbReference>
<dbReference type="Pfam" id="PF14815">
    <property type="entry name" value="NUDIX_4"/>
    <property type="match status" value="1"/>
</dbReference>
<dbReference type="SUPFAM" id="SSF55811">
    <property type="entry name" value="Nudix"/>
    <property type="match status" value="1"/>
</dbReference>
<dbReference type="CDD" id="cd00056">
    <property type="entry name" value="ENDO3c"/>
    <property type="match status" value="1"/>
</dbReference>
<organism evidence="16 17">
    <name type="scientific">Aquisalibacillus elongatus</name>
    <dbReference type="NCBI Taxonomy" id="485577"/>
    <lineage>
        <taxon>Bacteria</taxon>
        <taxon>Bacillati</taxon>
        <taxon>Bacillota</taxon>
        <taxon>Bacilli</taxon>
        <taxon>Bacillales</taxon>
        <taxon>Bacillaceae</taxon>
        <taxon>Aquisalibacillus</taxon>
    </lineage>
</organism>
<keyword evidence="6" id="KW-0004">4Fe-4S</keyword>
<dbReference type="InterPro" id="IPR005760">
    <property type="entry name" value="A/G_AdeGlyc_MutY"/>
</dbReference>
<dbReference type="InterPro" id="IPR003265">
    <property type="entry name" value="HhH-GPD_domain"/>
</dbReference>
<dbReference type="CDD" id="cd03431">
    <property type="entry name" value="NUDIX_DNA_Glycosylase_C-MutY"/>
    <property type="match status" value="1"/>
</dbReference>
<keyword evidence="12" id="KW-0234">DNA repair</keyword>
<dbReference type="InterPro" id="IPR023170">
    <property type="entry name" value="HhH_base_excis_C"/>
</dbReference>
<keyword evidence="8 14" id="KW-0227">DNA damage</keyword>
<evidence type="ECO:0000259" key="15">
    <source>
        <dbReference type="SMART" id="SM00478"/>
    </source>
</evidence>
<comment type="similarity">
    <text evidence="3 14">Belongs to the Nth/MutY family.</text>
</comment>
<evidence type="ECO:0000256" key="13">
    <source>
        <dbReference type="ARBA" id="ARBA00023295"/>
    </source>
</evidence>
<dbReference type="Gene3D" id="1.10.1670.10">
    <property type="entry name" value="Helix-hairpin-Helix base-excision DNA repair enzymes (C-terminal)"/>
    <property type="match status" value="1"/>
</dbReference>
<dbReference type="GO" id="GO:0046872">
    <property type="term" value="F:metal ion binding"/>
    <property type="evidence" value="ECO:0007669"/>
    <property type="project" value="UniProtKB-UniRule"/>
</dbReference>
<keyword evidence="13 14" id="KW-0326">Glycosidase</keyword>
<dbReference type="PROSITE" id="PS00764">
    <property type="entry name" value="ENDONUCLEASE_III_1"/>
    <property type="match status" value="1"/>
</dbReference>
<dbReference type="FunFam" id="1.10.340.30:FF:000002">
    <property type="entry name" value="Adenine DNA glycosylase"/>
    <property type="match status" value="1"/>
</dbReference>
<dbReference type="GO" id="GO:0006284">
    <property type="term" value="P:base-excision repair"/>
    <property type="evidence" value="ECO:0007669"/>
    <property type="project" value="UniProtKB-UniRule"/>
</dbReference>
<keyword evidence="9" id="KW-0378">Hydrolase</keyword>
<evidence type="ECO:0000256" key="10">
    <source>
        <dbReference type="ARBA" id="ARBA00023004"/>
    </source>
</evidence>
<dbReference type="InterPro" id="IPR000445">
    <property type="entry name" value="HhH_motif"/>
</dbReference>
<dbReference type="GO" id="GO:0051539">
    <property type="term" value="F:4 iron, 4 sulfur cluster binding"/>
    <property type="evidence" value="ECO:0007669"/>
    <property type="project" value="UniProtKB-UniRule"/>
</dbReference>
<dbReference type="Gene3D" id="3.90.79.10">
    <property type="entry name" value="Nucleoside Triphosphate Pyrophosphohydrolase"/>
    <property type="match status" value="1"/>
</dbReference>
<evidence type="ECO:0000256" key="12">
    <source>
        <dbReference type="ARBA" id="ARBA00023204"/>
    </source>
</evidence>
<sequence>MSSNFSIPVLFNIHAFQRDLILWYSEQKRTLPWRANQDPYRVWVSEIMLQQTQVDTVIPYFNQFMTRYPTVYDLAKADEQDVLKSWEGLGYYSRARNLHTAVKEVVEEYNGEVPSDKKELKKLKGIGPYTLGAILSIAFDQAEPAVDGNVMRVISRVLHIEEDIAKPKTKTLFEDVIREIISQEDPSSFNQGLMELGALICTPKKPKCDQCPVQEHCLAYEYGNQEDLPIKSKSKKQKTENFHVLVLTNSKGEYLIEKRPSDGLLANLWQFPLLPKQDAEQLPENFQNHYGAEIALEGKGESVKHVFSHVIWEVEVLFGKVGDDLQTGKFVTAQELKNYPFPNVQHKVMEQLKDRSSILGN</sequence>
<dbReference type="InterPro" id="IPR044298">
    <property type="entry name" value="MIG/MutY"/>
</dbReference>
<accession>A0A3N5AZ49</accession>
<comment type="cofactor">
    <cofactor evidence="14">
        <name>[4Fe-4S] cluster</name>
        <dbReference type="ChEBI" id="CHEBI:49883"/>
    </cofactor>
    <text evidence="14">Binds 1 [4Fe-4S] cluster.</text>
</comment>
<evidence type="ECO:0000256" key="4">
    <source>
        <dbReference type="ARBA" id="ARBA00012045"/>
    </source>
</evidence>
<comment type="function">
    <text evidence="2">Adenine glycosylase active on G-A mispairs. MutY also corrects error-prone DNA synthesis past GO lesions which are due to the oxidatively damaged form of guanine: 7,8-dihydro-8-oxoguanine (8-oxo-dGTP).</text>
</comment>
<evidence type="ECO:0000256" key="2">
    <source>
        <dbReference type="ARBA" id="ARBA00002933"/>
    </source>
</evidence>
<protein>
    <recommendedName>
        <fullName evidence="5 14">Adenine DNA glycosylase</fullName>
        <ecNumber evidence="4 14">3.2.2.31</ecNumber>
    </recommendedName>
</protein>
<name>A0A3N5AZ49_9BACI</name>
<keyword evidence="10 14" id="KW-0408">Iron</keyword>
<evidence type="ECO:0000256" key="7">
    <source>
        <dbReference type="ARBA" id="ARBA00022723"/>
    </source>
</evidence>
<evidence type="ECO:0000256" key="5">
    <source>
        <dbReference type="ARBA" id="ARBA00022023"/>
    </source>
</evidence>
<evidence type="ECO:0000256" key="3">
    <source>
        <dbReference type="ARBA" id="ARBA00008343"/>
    </source>
</evidence>
<dbReference type="Pfam" id="PF00633">
    <property type="entry name" value="HHH"/>
    <property type="match status" value="1"/>
</dbReference>
<dbReference type="InterPro" id="IPR029119">
    <property type="entry name" value="MutY_C"/>
</dbReference>
<dbReference type="PANTHER" id="PTHR42944">
    <property type="entry name" value="ADENINE DNA GLYCOSYLASE"/>
    <property type="match status" value="1"/>
</dbReference>
<evidence type="ECO:0000256" key="11">
    <source>
        <dbReference type="ARBA" id="ARBA00023014"/>
    </source>
</evidence>
<dbReference type="InterPro" id="IPR015797">
    <property type="entry name" value="NUDIX_hydrolase-like_dom_sf"/>
</dbReference>
<keyword evidence="17" id="KW-1185">Reference proteome</keyword>
<keyword evidence="7" id="KW-0479">Metal-binding</keyword>
<evidence type="ECO:0000256" key="9">
    <source>
        <dbReference type="ARBA" id="ARBA00022801"/>
    </source>
</evidence>
<dbReference type="InterPro" id="IPR004035">
    <property type="entry name" value="Endouclease-III_FeS-bd_BS"/>
</dbReference>
<dbReference type="GO" id="GO:0034039">
    <property type="term" value="F:8-oxo-7,8-dihydroguanine DNA N-glycosylase activity"/>
    <property type="evidence" value="ECO:0007669"/>
    <property type="project" value="TreeGrafter"/>
</dbReference>
<dbReference type="AlphaFoldDB" id="A0A3N5AZ49"/>
<dbReference type="SUPFAM" id="SSF48150">
    <property type="entry name" value="DNA-glycosylase"/>
    <property type="match status" value="1"/>
</dbReference>
<proteinExistence type="inferred from homology"/>
<dbReference type="FunFam" id="1.10.1670.10:FF:000002">
    <property type="entry name" value="Adenine DNA glycosylase"/>
    <property type="match status" value="1"/>
</dbReference>
<dbReference type="SMART" id="SM00525">
    <property type="entry name" value="FES"/>
    <property type="match status" value="1"/>
</dbReference>
<evidence type="ECO:0000256" key="8">
    <source>
        <dbReference type="ARBA" id="ARBA00022763"/>
    </source>
</evidence>
<dbReference type="Pfam" id="PF00730">
    <property type="entry name" value="HhH-GPD"/>
    <property type="match status" value="1"/>
</dbReference>
<dbReference type="GO" id="GO:0000701">
    <property type="term" value="F:purine-specific mismatch base pair DNA N-glycosylase activity"/>
    <property type="evidence" value="ECO:0007669"/>
    <property type="project" value="UniProtKB-EC"/>
</dbReference>
<dbReference type="PANTHER" id="PTHR42944:SF1">
    <property type="entry name" value="ADENINE DNA GLYCOSYLASE"/>
    <property type="match status" value="1"/>
</dbReference>
<dbReference type="SMART" id="SM00478">
    <property type="entry name" value="ENDO3c"/>
    <property type="match status" value="1"/>
</dbReference>
<gene>
    <name evidence="16" type="ORF">EDC24_2513</name>
</gene>
<dbReference type="OrthoDB" id="9802365at2"/>
<dbReference type="EC" id="3.2.2.31" evidence="4 14"/>
<dbReference type="RefSeq" id="WP_124223041.1">
    <property type="nucleotide sequence ID" value="NZ_RKRF01000012.1"/>
</dbReference>
<keyword evidence="11" id="KW-0411">Iron-sulfur</keyword>
<dbReference type="GO" id="GO:0032357">
    <property type="term" value="F:oxidized purine DNA binding"/>
    <property type="evidence" value="ECO:0007669"/>
    <property type="project" value="TreeGrafter"/>
</dbReference>
<dbReference type="NCBIfam" id="TIGR01084">
    <property type="entry name" value="mutY"/>
    <property type="match status" value="1"/>
</dbReference>
<evidence type="ECO:0000256" key="6">
    <source>
        <dbReference type="ARBA" id="ARBA00022485"/>
    </source>
</evidence>